<dbReference type="Gene3D" id="3.30.1230.10">
    <property type="entry name" value="YlxR-like"/>
    <property type="match status" value="1"/>
</dbReference>
<feature type="region of interest" description="Disordered" evidence="1">
    <location>
        <begin position="224"/>
        <end position="256"/>
    </location>
</feature>
<proteinExistence type="predicted"/>
<evidence type="ECO:0000256" key="1">
    <source>
        <dbReference type="SAM" id="MobiDB-lite"/>
    </source>
</evidence>
<dbReference type="Gene3D" id="3.30.1330.30">
    <property type="match status" value="1"/>
</dbReference>
<dbReference type="Pfam" id="PF04296">
    <property type="entry name" value="YlxR"/>
    <property type="match status" value="1"/>
</dbReference>
<feature type="domain" description="YlxR" evidence="2">
    <location>
        <begin position="23"/>
        <end position="86"/>
    </location>
</feature>
<comment type="caution">
    <text evidence="3">The sequence shown here is derived from an EMBL/GenBank/DDBJ whole genome shotgun (WGS) entry which is preliminary data.</text>
</comment>
<dbReference type="SUPFAM" id="SSF64376">
    <property type="entry name" value="YlxR-like"/>
    <property type="match status" value="1"/>
</dbReference>
<accession>A0ABV7ST46</accession>
<dbReference type="InterPro" id="IPR007393">
    <property type="entry name" value="YlxR_dom"/>
</dbReference>
<organism evidence="3 4">
    <name type="scientific">Sphingomonas hylomeconis</name>
    <dbReference type="NCBI Taxonomy" id="1395958"/>
    <lineage>
        <taxon>Bacteria</taxon>
        <taxon>Pseudomonadati</taxon>
        <taxon>Pseudomonadota</taxon>
        <taxon>Alphaproteobacteria</taxon>
        <taxon>Sphingomonadales</taxon>
        <taxon>Sphingomonadaceae</taxon>
        <taxon>Sphingomonas</taxon>
    </lineage>
</organism>
<evidence type="ECO:0000259" key="2">
    <source>
        <dbReference type="Pfam" id="PF04296"/>
    </source>
</evidence>
<dbReference type="SUPFAM" id="SSF55315">
    <property type="entry name" value="L30e-like"/>
    <property type="match status" value="1"/>
</dbReference>
<dbReference type="InterPro" id="IPR035931">
    <property type="entry name" value="YlxR-like_sf"/>
</dbReference>
<dbReference type="InterPro" id="IPR029064">
    <property type="entry name" value="Ribosomal_eL30-like_sf"/>
</dbReference>
<protein>
    <submittedName>
        <fullName evidence="3">DUF448 domain-containing protein</fullName>
    </submittedName>
</protein>
<dbReference type="PANTHER" id="PTHR34215">
    <property type="entry name" value="BLL0784 PROTEIN"/>
    <property type="match status" value="1"/>
</dbReference>
<dbReference type="PANTHER" id="PTHR34215:SF1">
    <property type="entry name" value="YLXR DOMAIN-CONTAINING PROTEIN"/>
    <property type="match status" value="1"/>
</dbReference>
<dbReference type="RefSeq" id="WP_261293254.1">
    <property type="nucleotide sequence ID" value="NZ_JANQBK010000003.1"/>
</dbReference>
<feature type="compositionally biased region" description="Acidic residues" evidence="1">
    <location>
        <begin position="239"/>
        <end position="256"/>
    </location>
</feature>
<sequence length="256" mass="27593">MTTPAEPRPDTRARSRESKEPIRRCILLGERAPREALVRLALSPDGAVFPDVRAKAPGRGAWIGVTKAELDVAIKKGKLKGALARAFKTGPIAIPDDLPQLIETALERAALDRLGLESRSGGLFSGAEKIETAARSGKLHLLLHACDAGADGNRKLDQAWRVGNDEEGSDRRGLVLPVPRTILAVALGRQNVVHIGLTDPDAARRVRETLDRWLHFIGPDPILPPCETASQGASASQNDGDDLNTDPADDSYEEFE</sequence>
<evidence type="ECO:0000313" key="3">
    <source>
        <dbReference type="EMBL" id="MFC3579863.1"/>
    </source>
</evidence>
<dbReference type="EMBL" id="JBHRXP010000002">
    <property type="protein sequence ID" value="MFC3579863.1"/>
    <property type="molecule type" value="Genomic_DNA"/>
</dbReference>
<reference evidence="4" key="1">
    <citation type="journal article" date="2019" name="Int. J. Syst. Evol. Microbiol.">
        <title>The Global Catalogue of Microorganisms (GCM) 10K type strain sequencing project: providing services to taxonomists for standard genome sequencing and annotation.</title>
        <authorList>
            <consortium name="The Broad Institute Genomics Platform"/>
            <consortium name="The Broad Institute Genome Sequencing Center for Infectious Disease"/>
            <person name="Wu L."/>
            <person name="Ma J."/>
        </authorList>
    </citation>
    <scope>NUCLEOTIDE SEQUENCE [LARGE SCALE GENOMIC DNA]</scope>
    <source>
        <strain evidence="4">KCTC 42739</strain>
    </source>
</reference>
<dbReference type="Proteomes" id="UP001595713">
    <property type="component" value="Unassembled WGS sequence"/>
</dbReference>
<keyword evidence="4" id="KW-1185">Reference proteome</keyword>
<name>A0ABV7ST46_9SPHN</name>
<feature type="compositionally biased region" description="Polar residues" evidence="1">
    <location>
        <begin position="228"/>
        <end position="238"/>
    </location>
</feature>
<gene>
    <name evidence="3" type="ORF">ACFONA_06745</name>
</gene>
<evidence type="ECO:0000313" key="4">
    <source>
        <dbReference type="Proteomes" id="UP001595713"/>
    </source>
</evidence>
<dbReference type="InterPro" id="IPR037465">
    <property type="entry name" value="YlxR"/>
</dbReference>